<organism evidence="1 2">
    <name type="scientific">Salix dunnii</name>
    <dbReference type="NCBI Taxonomy" id="1413687"/>
    <lineage>
        <taxon>Eukaryota</taxon>
        <taxon>Viridiplantae</taxon>
        <taxon>Streptophyta</taxon>
        <taxon>Embryophyta</taxon>
        <taxon>Tracheophyta</taxon>
        <taxon>Spermatophyta</taxon>
        <taxon>Magnoliopsida</taxon>
        <taxon>eudicotyledons</taxon>
        <taxon>Gunneridae</taxon>
        <taxon>Pentapetalae</taxon>
        <taxon>rosids</taxon>
        <taxon>fabids</taxon>
        <taxon>Malpighiales</taxon>
        <taxon>Salicaceae</taxon>
        <taxon>Saliceae</taxon>
        <taxon>Salix</taxon>
    </lineage>
</organism>
<keyword evidence="2" id="KW-1185">Reference proteome</keyword>
<dbReference type="EMBL" id="JADGMS010000004">
    <property type="protein sequence ID" value="KAF9684321.1"/>
    <property type="molecule type" value="Genomic_DNA"/>
</dbReference>
<sequence>MRTNASDVWKLMFKMAKSKLVDLATEEAYWQCCSVDDKKWRVSRGASFSVALSVGCCRWLEGGDL</sequence>
<accession>A0A835N2W0</accession>
<proteinExistence type="predicted"/>
<reference evidence="1 2" key="1">
    <citation type="submission" date="2020-10" db="EMBL/GenBank/DDBJ databases">
        <title>Plant Genome Project.</title>
        <authorList>
            <person name="Zhang R.-G."/>
        </authorList>
    </citation>
    <scope>NUCLEOTIDE SEQUENCE [LARGE SCALE GENOMIC DNA]</scope>
    <source>
        <strain evidence="1">FAFU-HL-1</strain>
        <tissue evidence="1">Leaf</tissue>
    </source>
</reference>
<comment type="caution">
    <text evidence="1">The sequence shown here is derived from an EMBL/GenBank/DDBJ whole genome shotgun (WGS) entry which is preliminary data.</text>
</comment>
<dbReference type="AlphaFoldDB" id="A0A835N2W0"/>
<evidence type="ECO:0000313" key="2">
    <source>
        <dbReference type="Proteomes" id="UP000657918"/>
    </source>
</evidence>
<dbReference type="Proteomes" id="UP000657918">
    <property type="component" value="Chromosome 4"/>
</dbReference>
<evidence type="ECO:0000313" key="1">
    <source>
        <dbReference type="EMBL" id="KAF9684321.1"/>
    </source>
</evidence>
<gene>
    <name evidence="1" type="ORF">SADUNF_Sadunf04G0106100</name>
</gene>
<name>A0A835N2W0_9ROSI</name>
<protein>
    <submittedName>
        <fullName evidence="1">Uncharacterized protein</fullName>
    </submittedName>
</protein>